<dbReference type="EMBL" id="BAAAZN010000003">
    <property type="protein sequence ID" value="GAA3536509.1"/>
    <property type="molecule type" value="Genomic_DNA"/>
</dbReference>
<feature type="transmembrane region" description="Helical" evidence="1">
    <location>
        <begin position="302"/>
        <end position="322"/>
    </location>
</feature>
<evidence type="ECO:0000256" key="1">
    <source>
        <dbReference type="SAM" id="Phobius"/>
    </source>
</evidence>
<proteinExistence type="predicted"/>
<accession>A0ABP6VMG4</accession>
<evidence type="ECO:0000313" key="3">
    <source>
        <dbReference type="Proteomes" id="UP001500689"/>
    </source>
</evidence>
<feature type="transmembrane region" description="Helical" evidence="1">
    <location>
        <begin position="265"/>
        <end position="290"/>
    </location>
</feature>
<evidence type="ECO:0000313" key="2">
    <source>
        <dbReference type="EMBL" id="GAA3536509.1"/>
    </source>
</evidence>
<feature type="transmembrane region" description="Helical" evidence="1">
    <location>
        <begin position="334"/>
        <end position="352"/>
    </location>
</feature>
<feature type="transmembrane region" description="Helical" evidence="1">
    <location>
        <begin position="364"/>
        <end position="382"/>
    </location>
</feature>
<feature type="transmembrane region" description="Helical" evidence="1">
    <location>
        <begin position="226"/>
        <end position="245"/>
    </location>
</feature>
<keyword evidence="1" id="KW-1133">Transmembrane helix</keyword>
<dbReference type="Proteomes" id="UP001500689">
    <property type="component" value="Unassembled WGS sequence"/>
</dbReference>
<feature type="transmembrane region" description="Helical" evidence="1">
    <location>
        <begin position="203"/>
        <end position="219"/>
    </location>
</feature>
<feature type="transmembrane region" description="Helical" evidence="1">
    <location>
        <begin position="31"/>
        <end position="51"/>
    </location>
</feature>
<evidence type="ECO:0008006" key="4">
    <source>
        <dbReference type="Google" id="ProtNLM"/>
    </source>
</evidence>
<keyword evidence="1" id="KW-0472">Membrane</keyword>
<reference evidence="3" key="1">
    <citation type="journal article" date="2019" name="Int. J. Syst. Evol. Microbiol.">
        <title>The Global Catalogue of Microorganisms (GCM) 10K type strain sequencing project: providing services to taxonomists for standard genome sequencing and annotation.</title>
        <authorList>
            <consortium name="The Broad Institute Genomics Platform"/>
            <consortium name="The Broad Institute Genome Sequencing Center for Infectious Disease"/>
            <person name="Wu L."/>
            <person name="Ma J."/>
        </authorList>
    </citation>
    <scope>NUCLEOTIDE SEQUENCE [LARGE SCALE GENOMIC DNA]</scope>
    <source>
        <strain evidence="3">JCM 16898</strain>
    </source>
</reference>
<name>A0ABP6VMG4_9PSEU</name>
<feature type="transmembrane region" description="Helical" evidence="1">
    <location>
        <begin position="81"/>
        <end position="98"/>
    </location>
</feature>
<sequence>MVYAVVGGWLALAALVVSCWRLIASHRRWRVVVLLLTLGFSLLHQLLFAAATEDAFVSFRYAHNIADGNGPVFNPGDRTEGYSNFLWLVVIALPRAAFGTAVSTSAMVLGVVATLGCVLLAYFLADRITELALPPGAEPRRAVGVAAAVLTAGASGLAVYGASGTELPMFVLLVLSVGYALVVRRPVVAGVLVAGAVMTRPEGLVLAVVAGAWLVVAAARARHTWWAPVGYVLGALVFLVPWTAWRATYYHHFLPEPLHVSGPGWSYLAGFALAHLAFLVPAVGSAGALLRARNGAGEARSALWFLLTVAVGSTAFVVVLVGDPDPAWRLLAPVPPLLAVASVGTYGLLTAARPSPRPRTVSRLVPAAAAVLAGVAVAVSVLNPEVLARVRTWQTSSAQLAEIGSWLSRYLPPGSVVSAGAPGALASSAGNGLLVVGPDAGGTTLAVPDRMGYAERQDCSDDLSVWYRVATFHRTGTPFWISVYPRADEESQLVDDLDQAPGFEYVFCP</sequence>
<keyword evidence="1" id="KW-0812">Transmembrane</keyword>
<feature type="transmembrane region" description="Helical" evidence="1">
    <location>
        <begin position="6"/>
        <end position="24"/>
    </location>
</feature>
<feature type="transmembrane region" description="Helical" evidence="1">
    <location>
        <begin position="105"/>
        <end position="125"/>
    </location>
</feature>
<organism evidence="2 3">
    <name type="scientific">Amycolatopsis ultiminotia</name>
    <dbReference type="NCBI Taxonomy" id="543629"/>
    <lineage>
        <taxon>Bacteria</taxon>
        <taxon>Bacillati</taxon>
        <taxon>Actinomycetota</taxon>
        <taxon>Actinomycetes</taxon>
        <taxon>Pseudonocardiales</taxon>
        <taxon>Pseudonocardiaceae</taxon>
        <taxon>Amycolatopsis</taxon>
    </lineage>
</organism>
<comment type="caution">
    <text evidence="2">The sequence shown here is derived from an EMBL/GenBank/DDBJ whole genome shotgun (WGS) entry which is preliminary data.</text>
</comment>
<dbReference type="RefSeq" id="WP_344857850.1">
    <property type="nucleotide sequence ID" value="NZ_BAAAZN010000003.1"/>
</dbReference>
<gene>
    <name evidence="2" type="ORF">GCM10022222_20290</name>
</gene>
<protein>
    <recommendedName>
        <fullName evidence="4">Glycosyltransferase RgtA/B/C/D-like domain-containing protein</fullName>
    </recommendedName>
</protein>
<keyword evidence="3" id="KW-1185">Reference proteome</keyword>
<feature type="transmembrane region" description="Helical" evidence="1">
    <location>
        <begin position="170"/>
        <end position="197"/>
    </location>
</feature>
<feature type="transmembrane region" description="Helical" evidence="1">
    <location>
        <begin position="145"/>
        <end position="163"/>
    </location>
</feature>